<dbReference type="Proteomes" id="UP000478008">
    <property type="component" value="Unassembled WGS sequence"/>
</dbReference>
<keyword evidence="2" id="KW-1185">Reference proteome</keyword>
<dbReference type="PANTHER" id="PTHR39214:SF1">
    <property type="entry name" value="MICROBODY (PEROXISOME) BIOGENESIS PROTEIN PEROXIN 8 (EUROFUNG)"/>
    <property type="match status" value="1"/>
</dbReference>
<evidence type="ECO:0000313" key="1">
    <source>
        <dbReference type="EMBL" id="VUG18156.1"/>
    </source>
</evidence>
<reference evidence="1 2" key="1">
    <citation type="submission" date="2019-07" db="EMBL/GenBank/DDBJ databases">
        <authorList>
            <person name="Friedrich A."/>
            <person name="Schacherer J."/>
        </authorList>
    </citation>
    <scope>NUCLEOTIDE SEQUENCE [LARGE SCALE GENOMIC DNA]</scope>
</reference>
<accession>A0A7D9CY44</accession>
<name>A0A7D9CY44_DEKBR</name>
<dbReference type="EMBL" id="CABFWN010000003">
    <property type="protein sequence ID" value="VUG18156.1"/>
    <property type="molecule type" value="Genomic_DNA"/>
</dbReference>
<protein>
    <submittedName>
        <fullName evidence="1">DEBR0S3_03664g1_1</fullName>
    </submittedName>
</protein>
<organism evidence="1 2">
    <name type="scientific">Dekkera bruxellensis</name>
    <name type="common">Brettanomyces custersii</name>
    <dbReference type="NCBI Taxonomy" id="5007"/>
    <lineage>
        <taxon>Eukaryota</taxon>
        <taxon>Fungi</taxon>
        <taxon>Dikarya</taxon>
        <taxon>Ascomycota</taxon>
        <taxon>Saccharomycotina</taxon>
        <taxon>Pichiomycetes</taxon>
        <taxon>Pichiales</taxon>
        <taxon>Pichiaceae</taxon>
        <taxon>Brettanomyces</taxon>
    </lineage>
</organism>
<dbReference type="PANTHER" id="PTHR39214">
    <property type="entry name" value="MICROBODY (PEROXISOME) BIOGENESIS PROTEIN PEROXIN 8 (EUROFUNG)"/>
    <property type="match status" value="1"/>
</dbReference>
<evidence type="ECO:0000313" key="2">
    <source>
        <dbReference type="Proteomes" id="UP000478008"/>
    </source>
</evidence>
<sequence length="642" mass="72797">MSLSGTEKLKYGIGAQGSPELDYLFKQLIQPDASTDPEKILSYLAYYYPRIKNAANVQLLTQYFLQCPLFFNDGQVIELRWAVRTIDCFRYVVEKKYQVSEPTVPFYSFYRSIFAAVRNVLCSGPIFMNSWKVCPIIAGCLIAEASRDTHDPYPRYLEAIREADSKFLETFERCLVSSQSLWLGKDLIYMELICLSCVQDQVSERTLAQILRLIPDLPLDLVVFVFNSPYGFDNGRLITAKSTNSIAVSYLSGLSRLFCTLLSVYPDQMTAIKCIDSCLNHCRNYCVSLFDLVHSAHITQANTNSPTWKLLKQNFFALISMFEGVARFIYQQGTFKDAKSCCGFSRRMLDSLLYTSFISDAIGTGGFDAYTFVYNVSLDCLKNMDAHAAGLLVQTWAESLRPIDASASDFMARSKLLFWLNFSESCIGILPREIRFDTVLAIVRQLIENPASQEVLEGSHSVVLGYFELLQDSNEASTSSWLQQTKKTVYEYLQIALRQFPSKLSFRQTSVVVDTVARAVSPGSVLYDADKTLCDGIFLLIFRECMHSSNEHLEEQKTAHFKHRQPALAAMLIQVTPLIPDAAYIGWMQKIKSSLVDPVVNNEEKQALLDKLWDSILVANKHFPDKGSAAIRWWYRGEEARL</sequence>
<gene>
    <name evidence="1" type="primary">PEX8</name>
    <name evidence="1" type="ORF">DEBR0S3_03664G</name>
</gene>
<dbReference type="AlphaFoldDB" id="A0A7D9CY44"/>
<dbReference type="InterPro" id="IPR055334">
    <property type="entry name" value="PEX8-like"/>
</dbReference>
<proteinExistence type="predicted"/>